<keyword evidence="3" id="KW-1185">Reference proteome</keyword>
<evidence type="ECO:0000313" key="3">
    <source>
        <dbReference type="Proteomes" id="UP001501565"/>
    </source>
</evidence>
<evidence type="ECO:0000313" key="2">
    <source>
        <dbReference type="EMBL" id="GAA3925866.1"/>
    </source>
</evidence>
<name>A0ABP7MLL9_9GAMM</name>
<reference evidence="3" key="1">
    <citation type="journal article" date="2019" name="Int. J. Syst. Evol. Microbiol.">
        <title>The Global Catalogue of Microorganisms (GCM) 10K type strain sequencing project: providing services to taxonomists for standard genome sequencing and annotation.</title>
        <authorList>
            <consortium name="The Broad Institute Genomics Platform"/>
            <consortium name="The Broad Institute Genome Sequencing Center for Infectious Disease"/>
            <person name="Wu L."/>
            <person name="Ma J."/>
        </authorList>
    </citation>
    <scope>NUCLEOTIDE SEQUENCE [LARGE SCALE GENOMIC DNA]</scope>
    <source>
        <strain evidence="3">JCM 17551</strain>
    </source>
</reference>
<sequence length="188" mass="20370">MKSNIFAKSFITGLAALGFSGSLLASGFEFNLSDDSVYGKYTSTDELPVQFGAGYLYHEGGRNLFNLDLHAQNTSSFQGQRVHTGIGFKTIGYKEHGVDGLGVGLGGFGEMELSQVPGLSLSASGHYAPSILTFSDTDNFTWLEAAANYQVMPNADVQVGYRYVEAGFDHTKDRSVESTGFLGFRFHF</sequence>
<protein>
    <recommendedName>
        <fullName evidence="4">YfaZ</fullName>
    </recommendedName>
</protein>
<accession>A0ABP7MLL9</accession>
<dbReference type="InterPro" id="IPR009998">
    <property type="entry name" value="YfaZ"/>
</dbReference>
<evidence type="ECO:0000256" key="1">
    <source>
        <dbReference type="SAM" id="SignalP"/>
    </source>
</evidence>
<gene>
    <name evidence="2" type="ORF">GCM10022277_22450</name>
</gene>
<proteinExistence type="predicted"/>
<dbReference type="SUPFAM" id="SSF56935">
    <property type="entry name" value="Porins"/>
    <property type="match status" value="1"/>
</dbReference>
<organism evidence="2 3">
    <name type="scientific">Litoribacillus peritrichatus</name>
    <dbReference type="NCBI Taxonomy" id="718191"/>
    <lineage>
        <taxon>Bacteria</taxon>
        <taxon>Pseudomonadati</taxon>
        <taxon>Pseudomonadota</taxon>
        <taxon>Gammaproteobacteria</taxon>
        <taxon>Oceanospirillales</taxon>
        <taxon>Oceanospirillaceae</taxon>
        <taxon>Litoribacillus</taxon>
    </lineage>
</organism>
<dbReference type="Pfam" id="PF07437">
    <property type="entry name" value="YfaZ"/>
    <property type="match status" value="1"/>
</dbReference>
<dbReference type="RefSeq" id="WP_344798594.1">
    <property type="nucleotide sequence ID" value="NZ_BAABBN010000007.1"/>
</dbReference>
<comment type="caution">
    <text evidence="2">The sequence shown here is derived from an EMBL/GenBank/DDBJ whole genome shotgun (WGS) entry which is preliminary data.</text>
</comment>
<dbReference type="Proteomes" id="UP001501565">
    <property type="component" value="Unassembled WGS sequence"/>
</dbReference>
<keyword evidence="1" id="KW-0732">Signal</keyword>
<feature type="chain" id="PRO_5045041175" description="YfaZ" evidence="1">
    <location>
        <begin position="26"/>
        <end position="188"/>
    </location>
</feature>
<evidence type="ECO:0008006" key="4">
    <source>
        <dbReference type="Google" id="ProtNLM"/>
    </source>
</evidence>
<feature type="signal peptide" evidence="1">
    <location>
        <begin position="1"/>
        <end position="25"/>
    </location>
</feature>
<dbReference type="EMBL" id="BAABBN010000007">
    <property type="protein sequence ID" value="GAA3925866.1"/>
    <property type="molecule type" value="Genomic_DNA"/>
</dbReference>